<comment type="caution">
    <text evidence="4">The sequence shown here is derived from an EMBL/GenBank/DDBJ whole genome shotgun (WGS) entry which is preliminary data.</text>
</comment>
<dbReference type="EMBL" id="JAANOW010000003">
    <property type="protein sequence ID" value="NIH98066.1"/>
    <property type="molecule type" value="Genomic_DNA"/>
</dbReference>
<dbReference type="PANTHER" id="PTHR41287">
    <property type="match status" value="1"/>
</dbReference>
<dbReference type="InterPro" id="IPR046461">
    <property type="entry name" value="TerL_ATPase"/>
</dbReference>
<protein>
    <submittedName>
        <fullName evidence="4">Phage terminase large subunit-like protein</fullName>
    </submittedName>
</protein>
<evidence type="ECO:0000259" key="2">
    <source>
        <dbReference type="Pfam" id="PF03354"/>
    </source>
</evidence>
<evidence type="ECO:0000313" key="5">
    <source>
        <dbReference type="Proteomes" id="UP000547444"/>
    </source>
</evidence>
<dbReference type="InterPro" id="IPR005021">
    <property type="entry name" value="Terminase_largesu-like"/>
</dbReference>
<dbReference type="Pfam" id="PF20441">
    <property type="entry name" value="TerL_nuclease"/>
    <property type="match status" value="1"/>
</dbReference>
<evidence type="ECO:0000313" key="4">
    <source>
        <dbReference type="EMBL" id="NIH98066.1"/>
    </source>
</evidence>
<organism evidence="4 5">
    <name type="scientific">Mycolicibacterium fluoranthenivorans</name>
    <dbReference type="NCBI Taxonomy" id="258505"/>
    <lineage>
        <taxon>Bacteria</taxon>
        <taxon>Bacillati</taxon>
        <taxon>Actinomycetota</taxon>
        <taxon>Actinomycetes</taxon>
        <taxon>Mycobacteriales</taxon>
        <taxon>Mycobacteriaceae</taxon>
        <taxon>Mycolicibacterium</taxon>
    </lineage>
</organism>
<dbReference type="Pfam" id="PF03354">
    <property type="entry name" value="TerL_ATPase"/>
    <property type="match status" value="1"/>
</dbReference>
<feature type="domain" description="Terminase large subunit-like ATPase" evidence="2">
    <location>
        <begin position="110"/>
        <end position="279"/>
    </location>
</feature>
<dbReference type="PANTHER" id="PTHR41287:SF1">
    <property type="entry name" value="PROTEIN YMFN"/>
    <property type="match status" value="1"/>
</dbReference>
<reference evidence="4 5" key="1">
    <citation type="submission" date="2020-03" db="EMBL/GenBank/DDBJ databases">
        <title>Sequencing the genomes of 1000 actinobacteria strains.</title>
        <authorList>
            <person name="Klenk H.-P."/>
        </authorList>
    </citation>
    <scope>NUCLEOTIDE SEQUENCE [LARGE SCALE GENOMIC DNA]</scope>
    <source>
        <strain evidence="4 5">DSM 44556</strain>
    </source>
</reference>
<dbReference type="InterPro" id="IPR027417">
    <property type="entry name" value="P-loop_NTPase"/>
</dbReference>
<feature type="domain" description="Terminase large subunit-like endonuclease" evidence="3">
    <location>
        <begin position="292"/>
        <end position="579"/>
    </location>
</feature>
<accession>A0A7X5ZFC2</accession>
<feature type="compositionally biased region" description="Polar residues" evidence="1">
    <location>
        <begin position="1"/>
        <end position="22"/>
    </location>
</feature>
<sequence>MMTAGRTRSTRSQPARSATTDSPWADVDLDELKLSPEVAWYLEDRGYPVPDCPPLIKTPEPRDFPGARFDPARVDKVIAAFRQLRHTKGRFAGQRFDPDCWQVAYMIAPVAGWVHRSIDSGKWVRIITIAYFDMPRKNGKTTTAAGWGIYLTAADDEFGAQVVAAATTKEQAGFVFEPIRQLVNKSPGLKRHLRALKHRITHAASGSYFQPIANAGDAQHGADIHGGIVDELHLHKDMVLIEALETGTGSREQPLIIYITTADAGRRHTPYDEKRQLIEKLARGVLKRATTYGVVFAAEKTDDPFAVSTWKKANPGLGISPTMRFMVEAAEKAKDSPAELARFLRLHLGIRTKQETRYLDVDHWDVNASIVIPERLKGRECYGGLDLGSTSDLTALLWVFPNDDGTFDLLARHWAPEDSIAALDERTAGAASGWVKQGWLTTTPGNVTDYDFIEAQIGRDRDEFLVKEIAFDRWNSQQLINNLISDGAPMITMGQGFASMSAPTKDLQRLIRVGAQVDDQGVPVKPIVRHGGNPLLRWEIDNFAVVMDPAGNVKPDKANAGDKIDGVVALIMAISRAIAAREAAATSAYDDDEGEGLMVV</sequence>
<dbReference type="InterPro" id="IPR046462">
    <property type="entry name" value="TerL_nuclease"/>
</dbReference>
<dbReference type="RefSeq" id="WP_234901639.1">
    <property type="nucleotide sequence ID" value="NZ_JAANOW010000003.1"/>
</dbReference>
<evidence type="ECO:0000256" key="1">
    <source>
        <dbReference type="SAM" id="MobiDB-lite"/>
    </source>
</evidence>
<feature type="region of interest" description="Disordered" evidence="1">
    <location>
        <begin position="1"/>
        <end position="23"/>
    </location>
</feature>
<gene>
    <name evidence="4" type="ORF">FHU31_005072</name>
</gene>
<dbReference type="Gene3D" id="3.40.50.300">
    <property type="entry name" value="P-loop containing nucleotide triphosphate hydrolases"/>
    <property type="match status" value="1"/>
</dbReference>
<dbReference type="GO" id="GO:0004519">
    <property type="term" value="F:endonuclease activity"/>
    <property type="evidence" value="ECO:0007669"/>
    <property type="project" value="InterPro"/>
</dbReference>
<evidence type="ECO:0000259" key="3">
    <source>
        <dbReference type="Pfam" id="PF20441"/>
    </source>
</evidence>
<dbReference type="AlphaFoldDB" id="A0A7X5ZFC2"/>
<dbReference type="Proteomes" id="UP000547444">
    <property type="component" value="Unassembled WGS sequence"/>
</dbReference>
<keyword evidence="5" id="KW-1185">Reference proteome</keyword>
<proteinExistence type="predicted"/>
<name>A0A7X5ZFC2_9MYCO</name>